<reference evidence="3 4" key="1">
    <citation type="submission" date="2016-10" db="EMBL/GenBank/DDBJ databases">
        <authorList>
            <person name="de Groot N.N."/>
        </authorList>
    </citation>
    <scope>NUCLEOTIDE SEQUENCE [LARGE SCALE GENOMIC DNA]</scope>
    <source>
        <strain evidence="3 4">OK461</strain>
    </source>
</reference>
<dbReference type="AlphaFoldDB" id="A0A1I2FIK3"/>
<organism evidence="3 4">
    <name type="scientific">Streptomyces mirabilis</name>
    <dbReference type="NCBI Taxonomy" id="68239"/>
    <lineage>
        <taxon>Bacteria</taxon>
        <taxon>Bacillati</taxon>
        <taxon>Actinomycetota</taxon>
        <taxon>Actinomycetes</taxon>
        <taxon>Kitasatosporales</taxon>
        <taxon>Streptomycetaceae</taxon>
        <taxon>Streptomyces</taxon>
    </lineage>
</organism>
<evidence type="ECO:0000256" key="1">
    <source>
        <dbReference type="SAM" id="MobiDB-lite"/>
    </source>
</evidence>
<name>A0A1I2FIK3_9ACTN</name>
<feature type="transmembrane region" description="Helical" evidence="2">
    <location>
        <begin position="306"/>
        <end position="329"/>
    </location>
</feature>
<keyword evidence="2" id="KW-1133">Transmembrane helix</keyword>
<proteinExistence type="predicted"/>
<protein>
    <submittedName>
        <fullName evidence="3">Uncharacterized protein</fullName>
    </submittedName>
</protein>
<feature type="transmembrane region" description="Helical" evidence="2">
    <location>
        <begin position="485"/>
        <end position="506"/>
    </location>
</feature>
<keyword evidence="2" id="KW-0472">Membrane</keyword>
<feature type="transmembrane region" description="Helical" evidence="2">
    <location>
        <begin position="518"/>
        <end position="537"/>
    </location>
</feature>
<dbReference type="EMBL" id="FONR01000003">
    <property type="protein sequence ID" value="SFF04719.1"/>
    <property type="molecule type" value="Genomic_DNA"/>
</dbReference>
<feature type="transmembrane region" description="Helical" evidence="2">
    <location>
        <begin position="125"/>
        <end position="148"/>
    </location>
</feature>
<feature type="transmembrane region" description="Helical" evidence="2">
    <location>
        <begin position="212"/>
        <end position="236"/>
    </location>
</feature>
<accession>A0A1I2FIK3</accession>
<evidence type="ECO:0000256" key="2">
    <source>
        <dbReference type="SAM" id="Phobius"/>
    </source>
</evidence>
<evidence type="ECO:0000313" key="3">
    <source>
        <dbReference type="EMBL" id="SFF04719.1"/>
    </source>
</evidence>
<dbReference type="Proteomes" id="UP000181942">
    <property type="component" value="Unassembled WGS sequence"/>
</dbReference>
<feature type="transmembrane region" description="Helical" evidence="2">
    <location>
        <begin position="160"/>
        <end position="177"/>
    </location>
</feature>
<sequence length="650" mass="69646">MGSSGDEAPVPAGTGRGNRIRPLQAAPPTGGEFLGRIIARVSDLPVPLPPGSVPAGAPVWLSRDAFRWVDPRLPGWAQPRYPVLALLMTVIAATILEPEPLCTVAAPCGPDWVGMIQVGLAVVQLLWYVRLPELTLVSGPVLAVIVAVEEFPLPDTASDVANAAVIAALAFGWAASWQRLALRRRQRCLAEQATAGVRHPLPGGIGPLRRGIVPLVAGLVLCVVAGVTTGLGLWGIHEDEQRAAKAVSVRAVVLGKTEETLRVRTSDGSKRTVSASFPEDYDTGSVVTLLSDGDWIRLAAEPYDAFGWQLLTLAAGLPGLTFLATGVLARRRAAALRRGPVPLLRVLQRLDHNGDTWIYAADDTAGSAPLLRCLAYPVIDDEAGEFGPSDDGDEDWPRADTRLREAVLYGPPYDAGELVIVAAAPDGGRSVMLTAGPVRLPPGDQGPELEWPVEDAVEQPDPELVGRIATSMRPVARPVRWGPSVFTRCAALLGAVIAAAVIKFVLDEVRAGTLGWHVLPMLGLAFVPGALATFLNWRITADCSGLWLAGAYTVRHLTWDELRAVGYTGGVMEIRRADAKTWAPSLGWPWMERRLRLRPSYVRAVEEISAMHSHPELRPTEESPERDHGLPLGPVLAVLYALWAAALLIL</sequence>
<gene>
    <name evidence="3" type="ORF">SAMN02787118_103473</name>
</gene>
<keyword evidence="2" id="KW-0812">Transmembrane</keyword>
<feature type="region of interest" description="Disordered" evidence="1">
    <location>
        <begin position="1"/>
        <end position="25"/>
    </location>
</feature>
<evidence type="ECO:0000313" key="4">
    <source>
        <dbReference type="Proteomes" id="UP000181942"/>
    </source>
</evidence>